<comment type="caution">
    <text evidence="2">The sequence shown here is derived from an EMBL/GenBank/DDBJ whole genome shotgun (WGS) entry which is preliminary data.</text>
</comment>
<feature type="region of interest" description="Disordered" evidence="1">
    <location>
        <begin position="519"/>
        <end position="645"/>
    </location>
</feature>
<dbReference type="Proteomes" id="UP001251528">
    <property type="component" value="Unassembled WGS sequence"/>
</dbReference>
<feature type="region of interest" description="Disordered" evidence="1">
    <location>
        <begin position="206"/>
        <end position="288"/>
    </location>
</feature>
<dbReference type="GO" id="GO:0005737">
    <property type="term" value="C:cytoplasm"/>
    <property type="evidence" value="ECO:0007669"/>
    <property type="project" value="InterPro"/>
</dbReference>
<dbReference type="GO" id="GO:0005634">
    <property type="term" value="C:nucleus"/>
    <property type="evidence" value="ECO:0007669"/>
    <property type="project" value="InterPro"/>
</dbReference>
<dbReference type="GO" id="GO:0006355">
    <property type="term" value="P:regulation of DNA-templated transcription"/>
    <property type="evidence" value="ECO:0007669"/>
    <property type="project" value="InterPro"/>
</dbReference>
<feature type="region of interest" description="Disordered" evidence="1">
    <location>
        <begin position="1"/>
        <end position="148"/>
    </location>
</feature>
<sequence>MALHAAKSQGTQPPPTSSLSATGHPLPRRSSPANSLTLNHHKAARNASFGASLGSSPAKNSISNITDSPRRNSSGESHQTGQSDPKKWFDQSNENPIATFDNGTMDVDPPFFQKETDSSNEDKHCTHQNPPQEPRLTTHQSSSADDYRSVIDDLTVEIQKLKEELKKHNSQKGPDMLRKDQLFEIKYHGLPKRKRRELESTLRDFAASVQDSPDVSLSRRQKSLRQSNRDHMYSGSGSASKHAWSSSGSNIRPVDSAYASMSSGANSSGLSLGGPTANSRAKNDQKVQSYLRDIPEGLYPRNMIMTEREKKKLVVRRLEQLFTGKIGGRRARQAKQSHNTPATGASAVDPELRPRFLKDQQPAVTSGPEPSREAKILPREQQSANSEKKSRSRDNISASNSHDDRTESGGNGNSSRSGTNTSPTEPPAPDQLPTRVGDLDPDRIQVPSENMDYIRHLGLVPPELLKEPPKEVQSDADGWVYLNLLCNLAQVHIVNVTPSFIRAAVSEMSTKFQLSPDGRKIRWRGGSEGTYFSSDSSNESSQTTPDIAELDSSNADGHRKRQKTGNLSGYECNSGGSSKTRSKSGPQVSVSSDNFHYKPLFARNSSPTGGETSLDDTLSSFGPIQDSNVDESRWELSGSGTSNRRKRRHDGAIIYYGGAPFCTDLSGDSGGISPTAYMLSNGQDNHDHQTLFDRPVPFRSASGSSLSYRPLSDRKPSDDSDLKMDVDSTENVPDLVTDLNSAPGSPDPEFPWSSGQQYIEMLLLEPCGLGGVMPDDHFMVVVTTKRSTDDIASKSGPALRGKSEEATDLIINQLASISTSSPGPVASAKRVSHPVEIEYVSGRIKRLAPVSLPPPVIFLPPFSSDSSSYYNNEFGSEDDGDARDPSEELMSRKANPHQSDDYPDGVDLSSGDEDGEEPDEDSDGLGMYGRMDTDDIPGGNHSIDDGDKRPSIGSAEAAIGSVRRRSNSASAGHRFRPAASSVATAGEVGSICSSMNEKS</sequence>
<feature type="compositionally biased region" description="Polar residues" evidence="1">
    <location>
        <begin position="127"/>
        <end position="144"/>
    </location>
</feature>
<dbReference type="AlphaFoldDB" id="A0AAJ0CMW0"/>
<evidence type="ECO:0008006" key="4">
    <source>
        <dbReference type="Google" id="ProtNLM"/>
    </source>
</evidence>
<evidence type="ECO:0000313" key="2">
    <source>
        <dbReference type="EMBL" id="KAK2595547.1"/>
    </source>
</evidence>
<dbReference type="Pfam" id="PF09421">
    <property type="entry name" value="FRQ"/>
    <property type="match status" value="1"/>
</dbReference>
<feature type="compositionally biased region" description="Basic and acidic residues" evidence="1">
    <location>
        <begin position="114"/>
        <end position="125"/>
    </location>
</feature>
<evidence type="ECO:0000313" key="3">
    <source>
        <dbReference type="Proteomes" id="UP001251528"/>
    </source>
</evidence>
<organism evidence="2 3">
    <name type="scientific">Conoideocrella luteorostrata</name>
    <dbReference type="NCBI Taxonomy" id="1105319"/>
    <lineage>
        <taxon>Eukaryota</taxon>
        <taxon>Fungi</taxon>
        <taxon>Dikarya</taxon>
        <taxon>Ascomycota</taxon>
        <taxon>Pezizomycotina</taxon>
        <taxon>Sordariomycetes</taxon>
        <taxon>Hypocreomycetidae</taxon>
        <taxon>Hypocreales</taxon>
        <taxon>Clavicipitaceae</taxon>
        <taxon>Conoideocrella</taxon>
    </lineage>
</organism>
<proteinExistence type="predicted"/>
<feature type="region of interest" description="Disordered" evidence="1">
    <location>
        <begin position="869"/>
        <end position="985"/>
    </location>
</feature>
<feature type="compositionally biased region" description="Low complexity" evidence="1">
    <location>
        <begin position="413"/>
        <end position="422"/>
    </location>
</feature>
<feature type="compositionally biased region" description="Polar residues" evidence="1">
    <location>
        <begin position="53"/>
        <end position="83"/>
    </location>
</feature>
<feature type="compositionally biased region" description="Low complexity" evidence="1">
    <location>
        <begin position="234"/>
        <end position="249"/>
    </location>
</feature>
<feature type="region of interest" description="Disordered" evidence="1">
    <location>
        <begin position="701"/>
        <end position="726"/>
    </location>
</feature>
<accession>A0AAJ0CMW0</accession>
<keyword evidence="3" id="KW-1185">Reference proteome</keyword>
<gene>
    <name evidence="2" type="ORF">QQS21_006721</name>
</gene>
<feature type="compositionally biased region" description="Polar residues" evidence="1">
    <location>
        <begin position="603"/>
        <end position="627"/>
    </location>
</feature>
<name>A0AAJ0CMW0_9HYPO</name>
<dbReference type="GO" id="GO:0007623">
    <property type="term" value="P:circadian rhythm"/>
    <property type="evidence" value="ECO:0007669"/>
    <property type="project" value="InterPro"/>
</dbReference>
<evidence type="ECO:0000256" key="1">
    <source>
        <dbReference type="SAM" id="MobiDB-lite"/>
    </source>
</evidence>
<feature type="region of interest" description="Disordered" evidence="1">
    <location>
        <begin position="326"/>
        <end position="445"/>
    </location>
</feature>
<dbReference type="EMBL" id="JASWJB010000128">
    <property type="protein sequence ID" value="KAK2595547.1"/>
    <property type="molecule type" value="Genomic_DNA"/>
</dbReference>
<dbReference type="InterPro" id="IPR018554">
    <property type="entry name" value="FRQ"/>
</dbReference>
<reference evidence="2" key="1">
    <citation type="submission" date="2023-06" db="EMBL/GenBank/DDBJ databases">
        <title>Conoideocrella luteorostrata (Hypocreales: Clavicipitaceae), a potential biocontrol fungus for elongate hemlock scale in United States Christmas tree production areas.</title>
        <authorList>
            <person name="Barrett H."/>
            <person name="Lovett B."/>
            <person name="Macias A.M."/>
            <person name="Stajich J.E."/>
            <person name="Kasson M.T."/>
        </authorList>
    </citation>
    <scope>NUCLEOTIDE SEQUENCE</scope>
    <source>
        <strain evidence="2">ARSEF 14590</strain>
    </source>
</reference>
<protein>
    <recommendedName>
        <fullName evidence="4">Frequency clock protein</fullName>
    </recommendedName>
</protein>
<feature type="compositionally biased region" description="Basic and acidic residues" evidence="1">
    <location>
        <begin position="711"/>
        <end position="726"/>
    </location>
</feature>
<feature type="compositionally biased region" description="Low complexity" evidence="1">
    <location>
        <begin position="256"/>
        <end position="274"/>
    </location>
</feature>
<feature type="compositionally biased region" description="Basic and acidic residues" evidence="1">
    <location>
        <begin position="882"/>
        <end position="891"/>
    </location>
</feature>
<feature type="compositionally biased region" description="Acidic residues" evidence="1">
    <location>
        <begin position="910"/>
        <end position="923"/>
    </location>
</feature>
<feature type="compositionally biased region" description="Low complexity" evidence="1">
    <location>
        <begin position="574"/>
        <end position="585"/>
    </location>
</feature>